<dbReference type="AlphaFoldDB" id="A0A1G7P567"/>
<evidence type="ECO:0000313" key="1">
    <source>
        <dbReference type="EMBL" id="SDF81413.1"/>
    </source>
</evidence>
<dbReference type="EMBL" id="FNAI01000035">
    <property type="protein sequence ID" value="SDF81413.1"/>
    <property type="molecule type" value="Genomic_DNA"/>
</dbReference>
<evidence type="ECO:0008006" key="3">
    <source>
        <dbReference type="Google" id="ProtNLM"/>
    </source>
</evidence>
<organism evidence="1 2">
    <name type="scientific">Mucilaginibacter pineti</name>
    <dbReference type="NCBI Taxonomy" id="1391627"/>
    <lineage>
        <taxon>Bacteria</taxon>
        <taxon>Pseudomonadati</taxon>
        <taxon>Bacteroidota</taxon>
        <taxon>Sphingobacteriia</taxon>
        <taxon>Sphingobacteriales</taxon>
        <taxon>Sphingobacteriaceae</taxon>
        <taxon>Mucilaginibacter</taxon>
    </lineage>
</organism>
<protein>
    <recommendedName>
        <fullName evidence="3">Transposase</fullName>
    </recommendedName>
</protein>
<dbReference type="STRING" id="1391627.SAMN05216464_1353"/>
<gene>
    <name evidence="1" type="ORF">SAMN05216464_1353</name>
</gene>
<dbReference type="Proteomes" id="UP000199072">
    <property type="component" value="Unassembled WGS sequence"/>
</dbReference>
<name>A0A1G7P567_9SPHI</name>
<accession>A0A1G7P567</accession>
<dbReference type="RefSeq" id="WP_091157864.1">
    <property type="nucleotide sequence ID" value="NZ_FNAI01000035.1"/>
</dbReference>
<keyword evidence="2" id="KW-1185">Reference proteome</keyword>
<sequence length="364" mass="42744">MENKHIILTRKIQLLLNSDDAAFRKDCFTKLYDWQWICFRAANYIFTHHYVQEQIKEFIYITDEVKVKLADIKKDEDGILTTSKANTTYQLLSKYFKGEIPMDFISCLNHTLVSNYNNERVAYWKGEKSLRNYKRDIPLPFSAKQLKFIPMEKGREYQLTLFQIPFRTYLGKDRTDKSVLLKRAIAGNLKISSCALKLDKGKIFLLASFQMDKEANQLDSSVIAEASLSLEFPITLKIGRSDYRIGSKEEFLHRRIALQNARRRLQIGSTFNRSGQGRKRKLKSVEAYKDHEKKYVDYKLHVYSRRLIDLCVKHQAATLLLINQEQKEEVAKEDEFLLRNWSYYGLKEKIEYKANKAGITLISE</sequence>
<dbReference type="OrthoDB" id="1404787at2"/>
<reference evidence="1 2" key="1">
    <citation type="submission" date="2016-10" db="EMBL/GenBank/DDBJ databases">
        <authorList>
            <person name="de Groot N.N."/>
        </authorList>
    </citation>
    <scope>NUCLEOTIDE SEQUENCE [LARGE SCALE GENOMIC DNA]</scope>
    <source>
        <strain evidence="1 2">47C3B</strain>
    </source>
</reference>
<evidence type="ECO:0000313" key="2">
    <source>
        <dbReference type="Proteomes" id="UP000199072"/>
    </source>
</evidence>
<proteinExistence type="predicted"/>